<protein>
    <recommendedName>
        <fullName evidence="2">DUF4168 domain-containing protein</fullName>
    </recommendedName>
</protein>
<keyword evidence="1" id="KW-0732">Signal</keyword>
<dbReference type="AlphaFoldDB" id="A0A2V1K1N2"/>
<dbReference type="Proteomes" id="UP000245212">
    <property type="component" value="Unassembled WGS sequence"/>
</dbReference>
<dbReference type="InterPro" id="IPR025433">
    <property type="entry name" value="DUF4168"/>
</dbReference>
<feature type="chain" id="PRO_5016135835" description="DUF4168 domain-containing protein" evidence="1">
    <location>
        <begin position="26"/>
        <end position="133"/>
    </location>
</feature>
<feature type="signal peptide" evidence="1">
    <location>
        <begin position="1"/>
        <end position="25"/>
    </location>
</feature>
<sequence length="133" mass="14204">MQSSLKAFLFAAAVSFGLSSPYAMAESRLEPARAETPVQAPAAIDPSDEQLEKYVGAARKIDAVAADYQPRLAGVTDPAERQALLREADGKMIALVERDGLSVDEYNGISVAVQQNPALRQRVVDMLARSQGG</sequence>
<name>A0A2V1K1N2_9BURK</name>
<evidence type="ECO:0000313" key="3">
    <source>
        <dbReference type="EMBL" id="PWF25136.1"/>
    </source>
</evidence>
<keyword evidence="4" id="KW-1185">Reference proteome</keyword>
<dbReference type="Pfam" id="PF13767">
    <property type="entry name" value="DUF4168"/>
    <property type="match status" value="1"/>
</dbReference>
<dbReference type="EMBL" id="QETA01000001">
    <property type="protein sequence ID" value="PWF25136.1"/>
    <property type="molecule type" value="Genomic_DNA"/>
</dbReference>
<proteinExistence type="predicted"/>
<feature type="domain" description="DUF4168" evidence="2">
    <location>
        <begin position="47"/>
        <end position="123"/>
    </location>
</feature>
<gene>
    <name evidence="3" type="ORF">DD235_02965</name>
</gene>
<evidence type="ECO:0000256" key="1">
    <source>
        <dbReference type="SAM" id="SignalP"/>
    </source>
</evidence>
<reference evidence="4" key="1">
    <citation type="submission" date="2018-05" db="EMBL/GenBank/DDBJ databases">
        <authorList>
            <person name="Li Y."/>
        </authorList>
    </citation>
    <scope>NUCLEOTIDE SEQUENCE [LARGE SCALE GENOMIC DNA]</scope>
    <source>
        <strain evidence="4">3d-2-2</strain>
    </source>
</reference>
<evidence type="ECO:0000259" key="2">
    <source>
        <dbReference type="Pfam" id="PF13767"/>
    </source>
</evidence>
<evidence type="ECO:0000313" key="4">
    <source>
        <dbReference type="Proteomes" id="UP000245212"/>
    </source>
</evidence>
<accession>A0A2V1K1N2</accession>
<comment type="caution">
    <text evidence="3">The sequence shown here is derived from an EMBL/GenBank/DDBJ whole genome shotgun (WGS) entry which is preliminary data.</text>
</comment>
<dbReference type="RefSeq" id="WP_109060538.1">
    <property type="nucleotide sequence ID" value="NZ_QETA01000001.1"/>
</dbReference>
<organism evidence="3 4">
    <name type="scientific">Corticimicrobacter populi</name>
    <dbReference type="NCBI Taxonomy" id="2175229"/>
    <lineage>
        <taxon>Bacteria</taxon>
        <taxon>Pseudomonadati</taxon>
        <taxon>Pseudomonadota</taxon>
        <taxon>Betaproteobacteria</taxon>
        <taxon>Burkholderiales</taxon>
        <taxon>Alcaligenaceae</taxon>
        <taxon>Corticimicrobacter</taxon>
    </lineage>
</organism>